<evidence type="ECO:0000256" key="1">
    <source>
        <dbReference type="SAM" id="MobiDB-lite"/>
    </source>
</evidence>
<sequence length="131" mass="14228">MICESMGQASSEICHRADLVAQIWRPNPARPICPGCAPEICHRADLAPDPARLICAGSAPENCTMAQIWCARSGAPVICTLADLVRQIRRTGDLHSHRSGAAGSARHQRRSSQIFAPPARRSRRICCCDVD</sequence>
<organism evidence="2 3">
    <name type="scientific">Abeliophyllum distichum</name>
    <dbReference type="NCBI Taxonomy" id="126358"/>
    <lineage>
        <taxon>Eukaryota</taxon>
        <taxon>Viridiplantae</taxon>
        <taxon>Streptophyta</taxon>
        <taxon>Embryophyta</taxon>
        <taxon>Tracheophyta</taxon>
        <taxon>Spermatophyta</taxon>
        <taxon>Magnoliopsida</taxon>
        <taxon>eudicotyledons</taxon>
        <taxon>Gunneridae</taxon>
        <taxon>Pentapetalae</taxon>
        <taxon>asterids</taxon>
        <taxon>lamiids</taxon>
        <taxon>Lamiales</taxon>
        <taxon>Oleaceae</taxon>
        <taxon>Forsythieae</taxon>
        <taxon>Abeliophyllum</taxon>
    </lineage>
</organism>
<gene>
    <name evidence="2" type="ORF">Adt_29277</name>
</gene>
<name>A0ABD1R7W1_9LAMI</name>
<comment type="caution">
    <text evidence="2">The sequence shown here is derived from an EMBL/GenBank/DDBJ whole genome shotgun (WGS) entry which is preliminary data.</text>
</comment>
<keyword evidence="3" id="KW-1185">Reference proteome</keyword>
<reference evidence="3" key="1">
    <citation type="submission" date="2024-07" db="EMBL/GenBank/DDBJ databases">
        <title>Two chromosome-level genome assemblies of Korean endemic species Abeliophyllum distichum and Forsythia ovata (Oleaceae).</title>
        <authorList>
            <person name="Jang H."/>
        </authorList>
    </citation>
    <scope>NUCLEOTIDE SEQUENCE [LARGE SCALE GENOMIC DNA]</scope>
</reference>
<evidence type="ECO:0000313" key="3">
    <source>
        <dbReference type="Proteomes" id="UP001604336"/>
    </source>
</evidence>
<proteinExistence type="predicted"/>
<dbReference type="AlphaFoldDB" id="A0ABD1R7W1"/>
<dbReference type="EMBL" id="JBFOLK010000009">
    <property type="protein sequence ID" value="KAL2484521.1"/>
    <property type="molecule type" value="Genomic_DNA"/>
</dbReference>
<dbReference type="Proteomes" id="UP001604336">
    <property type="component" value="Unassembled WGS sequence"/>
</dbReference>
<feature type="region of interest" description="Disordered" evidence="1">
    <location>
        <begin position="95"/>
        <end position="118"/>
    </location>
</feature>
<accession>A0ABD1R7W1</accession>
<protein>
    <submittedName>
        <fullName evidence="2">Uncharacterized protein</fullName>
    </submittedName>
</protein>
<evidence type="ECO:0000313" key="2">
    <source>
        <dbReference type="EMBL" id="KAL2484521.1"/>
    </source>
</evidence>